<dbReference type="AlphaFoldDB" id="U6GUN7"/>
<reference evidence="2" key="1">
    <citation type="submission" date="2013-10" db="EMBL/GenBank/DDBJ databases">
        <title>Genomic analysis of the causative agents of coccidiosis in chickens.</title>
        <authorList>
            <person name="Reid A.J."/>
            <person name="Blake D."/>
            <person name="Billington K."/>
            <person name="Browne H."/>
            <person name="Dunn M."/>
            <person name="Hung S."/>
            <person name="Kawahara F."/>
            <person name="Miranda-Saavedra D."/>
            <person name="Mourier T."/>
            <person name="Nagra H."/>
            <person name="Otto T.D."/>
            <person name="Rawlings N."/>
            <person name="Sanchez A."/>
            <person name="Sanders M."/>
            <person name="Subramaniam C."/>
            <person name="Tay Y."/>
            <person name="Dear P."/>
            <person name="Doerig C."/>
            <person name="Gruber A."/>
            <person name="Parkinson J."/>
            <person name="Shirley M."/>
            <person name="Wan K.L."/>
            <person name="Berriman M."/>
            <person name="Tomley F."/>
            <person name="Pain A."/>
        </authorList>
    </citation>
    <scope>NUCLEOTIDE SEQUENCE [LARGE SCALE GENOMIC DNA]</scope>
    <source>
        <strain evidence="2">Houghton</strain>
    </source>
</reference>
<feature type="region of interest" description="Disordered" evidence="1">
    <location>
        <begin position="648"/>
        <end position="695"/>
    </location>
</feature>
<accession>U6GUN7</accession>
<evidence type="ECO:0000256" key="1">
    <source>
        <dbReference type="SAM" id="MobiDB-lite"/>
    </source>
</evidence>
<dbReference type="InterPro" id="IPR052109">
    <property type="entry name" value="SRRM_Domain-Containing"/>
</dbReference>
<protein>
    <submittedName>
        <fullName evidence="2">Uncharacterized protein</fullName>
    </submittedName>
</protein>
<evidence type="ECO:0000313" key="3">
    <source>
        <dbReference type="Proteomes" id="UP000018050"/>
    </source>
</evidence>
<dbReference type="PANTHER" id="PTHR34755">
    <property type="entry name" value="SERINE/ARGININE REPETITIVE MATRIX PROTEIN 3-RELATED"/>
    <property type="match status" value="1"/>
</dbReference>
<name>U6GUN7_EIMAC</name>
<evidence type="ECO:0000313" key="2">
    <source>
        <dbReference type="EMBL" id="CDI83272.1"/>
    </source>
</evidence>
<dbReference type="GO" id="GO:0003729">
    <property type="term" value="F:mRNA binding"/>
    <property type="evidence" value="ECO:0007669"/>
    <property type="project" value="TreeGrafter"/>
</dbReference>
<sequence length="846" mass="89857">MHVRTSSTDFSRAACIFCRSPFIAPRFDAVSSSPVISFFLSTSPEQRQPPYIRPRGGVNKTAKPWALKGRLGFSDYPQLLHGKWNSSSSICSSSESVAYWLPPSLPRRQEHLNLKWANRTQSRLIFESSSACAHLTAKDLTQRAVEQLVEKGAGSAISVDASLTAILDAVVAANAATATAAADAASDLWGDDLSSYDDGQQQQIPAHTLEPLFAAAWGLPSRRVAFLELDKQRIRLRTKTKQWQQQKQEQQQQQHQQQQLQHEQGAGLKPIILPLLVPPDVSAVYVHPEAPPSDVSAKTSPSSISLLLLSCAKAADRSPQFRLQLLKGELLQLLPIIRRLQQQQQQQLRDGFGEDEASAAVALLHSVVAADVSAASSAAPTVVAARTTAAAGAAGGSAASSSSGAALSGNVLSELLLQLLQHSVDCLAERAQQLPPSSLLHALGALIHLSTQRPRGLLSSLQMEPLLLQLLIAARPPLLQQQRNLNDLLAEDQPDGSSSNASTTDSIISSSDSSSSTTPCTSTITTTSGSSSSSSSSSSLTVSSGVEFPLRVAAFVLPLLGWLQHCGSAALRENSADILAAVADCVGERIEELDAIETSNIIFAASAFGQPLAGVFAVYVGPAFACAFDVSAVSRPYPLWTRRRRLRGNCCSSSSSSTSSSSSSSSTSSSSSSSSSSSTSSSSSSTSSSSSSSTSSSSMFVFAQVRARDCEFLLSAFYRLEAAAPTLKSSFAAQAIEAAADLDMKGLPFAALWDRVCCALQQQQLLHASLLPAALMLLEGPLLQQQLLHAWAQALAAKRSRLSKPIKWHIVKKHRLMVAADSTGLLLSPGLPLQLCEEIIKLENAV</sequence>
<dbReference type="RefSeq" id="XP_013247586.1">
    <property type="nucleotide sequence ID" value="XM_013392132.1"/>
</dbReference>
<organism evidence="2 3">
    <name type="scientific">Eimeria acervulina</name>
    <name type="common">Coccidian parasite</name>
    <dbReference type="NCBI Taxonomy" id="5801"/>
    <lineage>
        <taxon>Eukaryota</taxon>
        <taxon>Sar</taxon>
        <taxon>Alveolata</taxon>
        <taxon>Apicomplexa</taxon>
        <taxon>Conoidasida</taxon>
        <taxon>Coccidia</taxon>
        <taxon>Eucoccidiorida</taxon>
        <taxon>Eimeriorina</taxon>
        <taxon>Eimeriidae</taxon>
        <taxon>Eimeria</taxon>
    </lineage>
</organism>
<proteinExistence type="predicted"/>
<reference evidence="2" key="2">
    <citation type="submission" date="2013-10" db="EMBL/GenBank/DDBJ databases">
        <authorList>
            <person name="Aslett M."/>
        </authorList>
    </citation>
    <scope>NUCLEOTIDE SEQUENCE [LARGE SCALE GENOMIC DNA]</scope>
    <source>
        <strain evidence="2">Houghton</strain>
    </source>
</reference>
<dbReference type="EMBL" id="HG673387">
    <property type="protein sequence ID" value="CDI83272.1"/>
    <property type="molecule type" value="Genomic_DNA"/>
</dbReference>
<dbReference type="VEuPathDB" id="ToxoDB:EAH_00034920"/>
<keyword evidence="3" id="KW-1185">Reference proteome</keyword>
<dbReference type="Proteomes" id="UP000018050">
    <property type="component" value="Unassembled WGS sequence"/>
</dbReference>
<gene>
    <name evidence="2" type="ORF">EAH_00034920</name>
</gene>
<feature type="compositionally biased region" description="Low complexity" evidence="1">
    <location>
        <begin position="652"/>
        <end position="695"/>
    </location>
</feature>
<dbReference type="PANTHER" id="PTHR34755:SF3">
    <property type="entry name" value="SERINE_ARGININE REPETITIVE MATRIX PROTEIN 2"/>
    <property type="match status" value="1"/>
</dbReference>
<dbReference type="OMA" id="SESVAYW"/>
<dbReference type="GeneID" id="25271562"/>
<feature type="region of interest" description="Disordered" evidence="1">
    <location>
        <begin position="490"/>
        <end position="537"/>
    </location>
</feature>
<feature type="compositionally biased region" description="Low complexity" evidence="1">
    <location>
        <begin position="497"/>
        <end position="537"/>
    </location>
</feature>
<dbReference type="OrthoDB" id="10426328at2759"/>